<dbReference type="EMBL" id="CZAI01000001">
    <property type="protein sequence ID" value="CUO62626.1"/>
    <property type="molecule type" value="Genomic_DNA"/>
</dbReference>
<dbReference type="PANTHER" id="PTHR12558">
    <property type="entry name" value="CELL DIVISION CYCLE 16,23,27"/>
    <property type="match status" value="1"/>
</dbReference>
<dbReference type="InterPro" id="IPR019734">
    <property type="entry name" value="TPR_rpt"/>
</dbReference>
<reference evidence="2 3" key="1">
    <citation type="submission" date="2015-09" db="EMBL/GenBank/DDBJ databases">
        <authorList>
            <consortium name="Pathogen Informatics"/>
        </authorList>
    </citation>
    <scope>NUCLEOTIDE SEQUENCE [LARGE SCALE GENOMIC DNA]</scope>
    <source>
        <strain evidence="2 3">2789STDY5834880</strain>
    </source>
</reference>
<name>A0A174GNS1_9BACE</name>
<proteinExistence type="predicted"/>
<dbReference type="STRING" id="47678.ERS852494_00356"/>
<dbReference type="InterPro" id="IPR011990">
    <property type="entry name" value="TPR-like_helical_dom_sf"/>
</dbReference>
<evidence type="ECO:0000313" key="2">
    <source>
        <dbReference type="EMBL" id="CUO62626.1"/>
    </source>
</evidence>
<gene>
    <name evidence="2" type="ORF">ERS852494_00356</name>
</gene>
<dbReference type="GO" id="GO:0016740">
    <property type="term" value="F:transferase activity"/>
    <property type="evidence" value="ECO:0007669"/>
    <property type="project" value="UniProtKB-KW"/>
</dbReference>
<protein>
    <submittedName>
        <fullName evidence="2">Predicted O-linked N-acetylglucosamine transferase, SPINDLY family</fullName>
    </submittedName>
</protein>
<dbReference type="RefSeq" id="WP_055169927.1">
    <property type="nucleotide sequence ID" value="NZ_CZAI01000001.1"/>
</dbReference>
<feature type="domain" description="YaiO beta-barrel" evidence="1">
    <location>
        <begin position="695"/>
        <end position="816"/>
    </location>
</feature>
<dbReference type="Gene3D" id="1.25.40.10">
    <property type="entry name" value="Tetratricopeptide repeat domain"/>
    <property type="match status" value="3"/>
</dbReference>
<dbReference type="SUPFAM" id="SSF48439">
    <property type="entry name" value="Protein prenylyltransferase"/>
    <property type="match status" value="1"/>
</dbReference>
<dbReference type="SUPFAM" id="SSF48452">
    <property type="entry name" value="TPR-like"/>
    <property type="match status" value="3"/>
</dbReference>
<accession>A0A174GNS1</accession>
<dbReference type="Proteomes" id="UP000095657">
    <property type="component" value="Unassembled WGS sequence"/>
</dbReference>
<dbReference type="SMART" id="SM00028">
    <property type="entry name" value="TPR"/>
    <property type="match status" value="5"/>
</dbReference>
<dbReference type="Pfam" id="PF19413">
    <property type="entry name" value="YaiO"/>
    <property type="match status" value="1"/>
</dbReference>
<keyword evidence="2" id="KW-0808">Transferase</keyword>
<dbReference type="PANTHER" id="PTHR12558:SF13">
    <property type="entry name" value="CELL DIVISION CYCLE PROTEIN 27 HOMOLOG"/>
    <property type="match status" value="1"/>
</dbReference>
<organism evidence="2 3">
    <name type="scientific">Bacteroides caccae</name>
    <dbReference type="NCBI Taxonomy" id="47678"/>
    <lineage>
        <taxon>Bacteria</taxon>
        <taxon>Pseudomonadati</taxon>
        <taxon>Bacteroidota</taxon>
        <taxon>Bacteroidia</taxon>
        <taxon>Bacteroidales</taxon>
        <taxon>Bacteroidaceae</taxon>
        <taxon>Bacteroides</taxon>
    </lineage>
</organism>
<dbReference type="AlphaFoldDB" id="A0A174GNS1"/>
<evidence type="ECO:0000259" key="1">
    <source>
        <dbReference type="Pfam" id="PF19413"/>
    </source>
</evidence>
<sequence length="988" mass="113942">MNREFLHKITLLGCLLLLITSSVGSDKEFQTPEQYAQIVQEHFANEEWDAGKALLDEGLQKYPGVSDLEWLMGKYWFHEKNYDESRYHLVKAIEDNYNNVNAKHLLVDVEDITENYSSAICYVNELLEVNPYWRGLWRRKIELYRKQNNNVEADRLLKRINQIYPNDTILRKDYIYSMEVGYQQMKKDGNRKEAIEKLTELIKVSPQNEEYYLDIINLHLQEGNREAALGWSSNGLAAIPGSPALITKRASILAELARYPETLVFIREQMRKYGSPAIRRMYNDLLMEAARAEKQRDPYVLYGMAYEGGNKNKEALDYLLNTSVTRGYTDDALFYIREAKKQYGNTDKGIMYKEYMLYRQMNEDDLAYSTLKKMYEMYPDDYDITLAMSAQHMKKAEKLMELGLYSEALPHVLFVSQKHIDNEVNGAAWEKTLSCYINMKRYNEALATLDTITLHFPDYENGTLKRAFILDKMDKTEEALQLYQSAIEQSDEDMRIFYVIGYEELAVPYIKKCMEAGATRKAYEEAVKLVNLNPSSDLGLRYAINSSGLLGKFDEFEKYTEQGINYYPEEPFYQAKRATVLERGKRYEASLEFLKPILNKYPSNKEIIGAFSQSSEYRALQLTKAKDPKQALAVLDTALLYDSQNKSLKYTKGVVYEANRQADSAYYYQKFYEPSIMEYRSFQRHLSGLRSMMLKNEIALTYLRARYGEEDIITSVATAEYTRKTQKNTYTGRFNYAGRSGSASDSMEAEEQTPGGVGIQVQGEWTHHFSPKWSTTVNAALATKYFPDITADVAVRHYMKNDWELGAHIGYRRVAAYNKRYEWNDEFFTGSNGENGFIFTGWDESKTNLFTVGAELAKTIEIVRLNTKLDMHFFNSNFYYNAQIGAKYFPAGDGKTNINAMASIGSAPETAVLDYALPGSFSHTNTMVGLGGQYMVSPNITIGLMGTWNTYYNQTNTVKGTTQFDRIETVSTRYKNLYNIYAQIYISF</sequence>
<dbReference type="InterPro" id="IPR030887">
    <property type="entry name" value="Beta-barrel_YaiO"/>
</dbReference>
<evidence type="ECO:0000313" key="3">
    <source>
        <dbReference type="Proteomes" id="UP000095657"/>
    </source>
</evidence>